<accession>A0ABY7ERM9</accession>
<dbReference type="EMBL" id="CP111019">
    <property type="protein sequence ID" value="WAR12613.1"/>
    <property type="molecule type" value="Genomic_DNA"/>
</dbReference>
<proteinExistence type="predicted"/>
<sequence>MYVIIYLFKDGTIENLMVHNVYGLNTFYGPSNSTPLVFSFIENTIDLAFNLGIQGVIIIGDFNLDMTKNASRSKVKHIVQRYSMAHMISEAINFTEHFISLIDLFLVSNPQNGNIYNAQICTFPIVCSFKYSKPCSSSYKNVFGSMTKVTSTNYDVNGCITQLDCTYAGGKECTTTPSYQTSTAVELPTNDYSQTFFDVLNKALLKILVRMEELQTS</sequence>
<evidence type="ECO:0008006" key="3">
    <source>
        <dbReference type="Google" id="ProtNLM"/>
    </source>
</evidence>
<gene>
    <name evidence="1" type="ORF">MAR_026793</name>
</gene>
<protein>
    <recommendedName>
        <fullName evidence="3">Endonuclease/exonuclease/phosphatase domain-containing protein</fullName>
    </recommendedName>
</protein>
<reference evidence="1" key="1">
    <citation type="submission" date="2022-11" db="EMBL/GenBank/DDBJ databases">
        <title>Centuries of genome instability and evolution in soft-shell clam transmissible cancer (bioRxiv).</title>
        <authorList>
            <person name="Hart S.F.M."/>
            <person name="Yonemitsu M.A."/>
            <person name="Giersch R.M."/>
            <person name="Beal B.F."/>
            <person name="Arriagada G."/>
            <person name="Davis B.W."/>
            <person name="Ostrander E.A."/>
            <person name="Goff S.P."/>
            <person name="Metzger M.J."/>
        </authorList>
    </citation>
    <scope>NUCLEOTIDE SEQUENCE</scope>
    <source>
        <strain evidence="1">MELC-2E11</strain>
        <tissue evidence="1">Siphon/mantle</tissue>
    </source>
</reference>
<evidence type="ECO:0000313" key="1">
    <source>
        <dbReference type="EMBL" id="WAR12613.1"/>
    </source>
</evidence>
<organism evidence="1 2">
    <name type="scientific">Mya arenaria</name>
    <name type="common">Soft-shell clam</name>
    <dbReference type="NCBI Taxonomy" id="6604"/>
    <lineage>
        <taxon>Eukaryota</taxon>
        <taxon>Metazoa</taxon>
        <taxon>Spiralia</taxon>
        <taxon>Lophotrochozoa</taxon>
        <taxon>Mollusca</taxon>
        <taxon>Bivalvia</taxon>
        <taxon>Autobranchia</taxon>
        <taxon>Heteroconchia</taxon>
        <taxon>Euheterodonta</taxon>
        <taxon>Imparidentia</taxon>
        <taxon>Neoheterodontei</taxon>
        <taxon>Myida</taxon>
        <taxon>Myoidea</taxon>
        <taxon>Myidae</taxon>
        <taxon>Mya</taxon>
    </lineage>
</organism>
<keyword evidence="2" id="KW-1185">Reference proteome</keyword>
<name>A0ABY7ERM9_MYAAR</name>
<dbReference type="Proteomes" id="UP001164746">
    <property type="component" value="Chromosome 8"/>
</dbReference>
<evidence type="ECO:0000313" key="2">
    <source>
        <dbReference type="Proteomes" id="UP001164746"/>
    </source>
</evidence>